<evidence type="ECO:0000313" key="3">
    <source>
        <dbReference type="Proteomes" id="UP000265520"/>
    </source>
</evidence>
<evidence type="ECO:0000256" key="1">
    <source>
        <dbReference type="SAM" id="MobiDB-lite"/>
    </source>
</evidence>
<feature type="compositionally biased region" description="Basic and acidic residues" evidence="1">
    <location>
        <begin position="38"/>
        <end position="60"/>
    </location>
</feature>
<gene>
    <name evidence="2" type="ORF">A2U01_0010930</name>
</gene>
<dbReference type="EMBL" id="LXQA010017441">
    <property type="protein sequence ID" value="MCH90024.1"/>
    <property type="molecule type" value="Genomic_DNA"/>
</dbReference>
<evidence type="ECO:0000313" key="2">
    <source>
        <dbReference type="EMBL" id="MCH90024.1"/>
    </source>
</evidence>
<proteinExistence type="predicted"/>
<feature type="compositionally biased region" description="Basic and acidic residues" evidence="1">
    <location>
        <begin position="1"/>
        <end position="10"/>
    </location>
</feature>
<organism evidence="2 3">
    <name type="scientific">Trifolium medium</name>
    <dbReference type="NCBI Taxonomy" id="97028"/>
    <lineage>
        <taxon>Eukaryota</taxon>
        <taxon>Viridiplantae</taxon>
        <taxon>Streptophyta</taxon>
        <taxon>Embryophyta</taxon>
        <taxon>Tracheophyta</taxon>
        <taxon>Spermatophyta</taxon>
        <taxon>Magnoliopsida</taxon>
        <taxon>eudicotyledons</taxon>
        <taxon>Gunneridae</taxon>
        <taxon>Pentapetalae</taxon>
        <taxon>rosids</taxon>
        <taxon>fabids</taxon>
        <taxon>Fabales</taxon>
        <taxon>Fabaceae</taxon>
        <taxon>Papilionoideae</taxon>
        <taxon>50 kb inversion clade</taxon>
        <taxon>NPAAA clade</taxon>
        <taxon>Hologalegina</taxon>
        <taxon>IRL clade</taxon>
        <taxon>Trifolieae</taxon>
        <taxon>Trifolium</taxon>
    </lineage>
</organism>
<dbReference type="AlphaFoldDB" id="A0A392MUP4"/>
<accession>A0A392MUP4</accession>
<keyword evidence="3" id="KW-1185">Reference proteome</keyword>
<dbReference type="Proteomes" id="UP000265520">
    <property type="component" value="Unassembled WGS sequence"/>
</dbReference>
<reference evidence="2 3" key="1">
    <citation type="journal article" date="2018" name="Front. Plant Sci.">
        <title>Red Clover (Trifolium pratense) and Zigzag Clover (T. medium) - A Picture of Genomic Similarities and Differences.</title>
        <authorList>
            <person name="Dluhosova J."/>
            <person name="Istvanek J."/>
            <person name="Nedelnik J."/>
            <person name="Repkova J."/>
        </authorList>
    </citation>
    <scope>NUCLEOTIDE SEQUENCE [LARGE SCALE GENOMIC DNA]</scope>
    <source>
        <strain evidence="3">cv. 10/8</strain>
        <tissue evidence="2">Leaf</tissue>
    </source>
</reference>
<protein>
    <submittedName>
        <fullName evidence="2">Putative IMP dehydrogenase/GMP reductase</fullName>
    </submittedName>
</protein>
<comment type="caution">
    <text evidence="2">The sequence shown here is derived from an EMBL/GenBank/DDBJ whole genome shotgun (WGS) entry which is preliminary data.</text>
</comment>
<name>A0A392MUP4_9FABA</name>
<sequence>MKNTTEERGNGKRPTAATASARRAKTVEHPPKPKCTCKRQDQPETEHPETEHQADPKALDEPDVPDDLLDDKELLKGEENAGLTQCEPFRNSFEGQPEPDVFSGSRQIKRWHGKTNNYYMSNGEMTITLDDVRCLLHLLIEGGPLDHRGILTKDEGVELMIEYIGASAPDADCEVTCTKEANAWFTYLKRLI</sequence>
<feature type="region of interest" description="Disordered" evidence="1">
    <location>
        <begin position="1"/>
        <end position="68"/>
    </location>
</feature>